<feature type="compositionally biased region" description="Polar residues" evidence="1">
    <location>
        <begin position="519"/>
        <end position="534"/>
    </location>
</feature>
<feature type="region of interest" description="Disordered" evidence="1">
    <location>
        <begin position="236"/>
        <end position="409"/>
    </location>
</feature>
<feature type="compositionally biased region" description="Low complexity" evidence="1">
    <location>
        <begin position="352"/>
        <end position="375"/>
    </location>
</feature>
<dbReference type="EnsemblPlants" id="HORVU.MOREX.r3.4HG0352640.1">
    <property type="protein sequence ID" value="HORVU.MOREX.r3.4HG0352640.1"/>
    <property type="gene ID" value="HORVU.MOREX.r3.4HG0352640"/>
</dbReference>
<dbReference type="Proteomes" id="UP000011116">
    <property type="component" value="Chromosome 4H"/>
</dbReference>
<dbReference type="InterPro" id="IPR053253">
    <property type="entry name" value="Sex_diff_modulator"/>
</dbReference>
<reference evidence="2" key="3">
    <citation type="submission" date="2022-01" db="UniProtKB">
        <authorList>
            <consortium name="EnsemblPlants"/>
        </authorList>
    </citation>
    <scope>IDENTIFICATION</scope>
    <source>
        <strain evidence="2">subsp. vulgare</strain>
    </source>
</reference>
<sequence>MSQLSPVMLRHLDHVRRPRATRSVAVPSPAVDQAIFFLRSHAVTLTAADGVNATSPMAVGRALEGLLSVPVHSLRVTAHHPEHFLVLFTQPAHQVNALRRGSIRVEGASFNIASWHEHDHAIFGSLHLHVRVVIEMVPMQFWSVEGADEIVGKRVWVDRLDSRTLEQGHTKTFACWIWTSDIANIPTSHTIAVLPRGAGRVDEMEGFSPPDRRVAPPPATADYTMLIHVDRIEDWMTPSPRSSHSGQSGLPSSGSDYDSAPFPLVAPATWSMGVEDGRGPGRNQRQARAPVADLGCRGRPSGGHARDQDGDGRSGGGNQRSWRDVLLRRGRSQAPPKAAPASRHRSRSPQPRCRSGHSSGRRQGAGRASSRARPQPHQPRARPSPPPASAGRYAPLASDSPEAAGSDAGCTGKDRVEVFFKTAPKPYSTSAAVDSLAADVHAAVEALVNSPLEFDAARLLNDPSETLGAVIGLVSKMQLGAAADRPEARGLFRASKQALILAAPALAASRRQAAPPKSRASSTPTRHSARQAASGSTVLVAQRASLRLVKELGLLGPRDKMTEEVARALLQRFEEPLSDGDLAVIAKLTRLDSEALHVMAGMIGPDGVAEEAMV</sequence>
<dbReference type="PANTHER" id="PTHR33087">
    <property type="entry name" value="OS07G0539200 PROTEIN"/>
    <property type="match status" value="1"/>
</dbReference>
<dbReference type="AlphaFoldDB" id="A0A8I6XNC6"/>
<reference evidence="3" key="1">
    <citation type="journal article" date="2012" name="Nature">
        <title>A physical, genetic and functional sequence assembly of the barley genome.</title>
        <authorList>
            <consortium name="The International Barley Genome Sequencing Consortium"/>
            <person name="Mayer K.F."/>
            <person name="Waugh R."/>
            <person name="Brown J.W."/>
            <person name="Schulman A."/>
            <person name="Langridge P."/>
            <person name="Platzer M."/>
            <person name="Fincher G.B."/>
            <person name="Muehlbauer G.J."/>
            <person name="Sato K."/>
            <person name="Close T.J."/>
            <person name="Wise R.P."/>
            <person name="Stein N."/>
        </authorList>
    </citation>
    <scope>NUCLEOTIDE SEQUENCE [LARGE SCALE GENOMIC DNA]</scope>
    <source>
        <strain evidence="3">cv. Morex</strain>
    </source>
</reference>
<protein>
    <submittedName>
        <fullName evidence="2">Uncharacterized protein</fullName>
    </submittedName>
</protein>
<feature type="region of interest" description="Disordered" evidence="1">
    <location>
        <begin position="510"/>
        <end position="534"/>
    </location>
</feature>
<evidence type="ECO:0000313" key="3">
    <source>
        <dbReference type="Proteomes" id="UP000011116"/>
    </source>
</evidence>
<dbReference type="PANTHER" id="PTHR33087:SF47">
    <property type="entry name" value="DUF4283 DOMAIN-CONTAINING PROTEIN"/>
    <property type="match status" value="1"/>
</dbReference>
<evidence type="ECO:0000256" key="1">
    <source>
        <dbReference type="SAM" id="MobiDB-lite"/>
    </source>
</evidence>
<dbReference type="Gramene" id="HORVU.MOREX.r3.4HG0352640.1">
    <property type="protein sequence ID" value="HORVU.MOREX.r3.4HG0352640.1"/>
    <property type="gene ID" value="HORVU.MOREX.r3.4HG0352640"/>
</dbReference>
<keyword evidence="3" id="KW-1185">Reference proteome</keyword>
<reference evidence="2" key="2">
    <citation type="submission" date="2020-10" db="EMBL/GenBank/DDBJ databases">
        <authorList>
            <person name="Scholz U."/>
            <person name="Mascher M."/>
            <person name="Fiebig A."/>
        </authorList>
    </citation>
    <scope>NUCLEOTIDE SEQUENCE [LARGE SCALE GENOMIC DNA]</scope>
    <source>
        <strain evidence="2">cv. Morex</strain>
    </source>
</reference>
<name>A0A8I6XNC6_HORVV</name>
<proteinExistence type="predicted"/>
<organism evidence="2 3">
    <name type="scientific">Hordeum vulgare subsp. vulgare</name>
    <name type="common">Domesticated barley</name>
    <dbReference type="NCBI Taxonomy" id="112509"/>
    <lineage>
        <taxon>Eukaryota</taxon>
        <taxon>Viridiplantae</taxon>
        <taxon>Streptophyta</taxon>
        <taxon>Embryophyta</taxon>
        <taxon>Tracheophyta</taxon>
        <taxon>Spermatophyta</taxon>
        <taxon>Magnoliopsida</taxon>
        <taxon>Liliopsida</taxon>
        <taxon>Poales</taxon>
        <taxon>Poaceae</taxon>
        <taxon>BOP clade</taxon>
        <taxon>Pooideae</taxon>
        <taxon>Triticodae</taxon>
        <taxon>Triticeae</taxon>
        <taxon>Hordeinae</taxon>
        <taxon>Hordeum</taxon>
    </lineage>
</organism>
<feature type="compositionally biased region" description="Low complexity" evidence="1">
    <location>
        <begin position="242"/>
        <end position="255"/>
    </location>
</feature>
<accession>A0A8I6XNC6</accession>
<evidence type="ECO:0000313" key="2">
    <source>
        <dbReference type="EnsemblPlants" id="HORVU.MOREX.r3.4HG0352640.1"/>
    </source>
</evidence>